<evidence type="ECO:0000313" key="1">
    <source>
        <dbReference type="EMBL" id="SAI73009.1"/>
    </source>
</evidence>
<dbReference type="AlphaFoldDB" id="A0A157R4C7"/>
<dbReference type="RefSeq" id="WP_081695063.1">
    <property type="nucleotide sequence ID" value="NZ_CP016340.1"/>
</dbReference>
<protein>
    <submittedName>
        <fullName evidence="1">Predicted methyltransferase (Contains TPR repeat)</fullName>
    </submittedName>
</protein>
<dbReference type="Gene3D" id="3.40.50.150">
    <property type="entry name" value="Vaccinia Virus protein VP39"/>
    <property type="match status" value="1"/>
</dbReference>
<dbReference type="GO" id="GO:0008168">
    <property type="term" value="F:methyltransferase activity"/>
    <property type="evidence" value="ECO:0007669"/>
    <property type="project" value="UniProtKB-KW"/>
</dbReference>
<keyword evidence="1" id="KW-0808">Transferase</keyword>
<sequence length="244" mass="27532">MAAAPYHPVVCDLLRRERAREVLDAPCGQGWLGRAMGAELALDGKGLWEFPSSGGGYREVQEQDLEQAWRGARRYDAVVCGEAIHLLSSPGTAVESFWHALRPGGLLILTTPNVWQQRSRVQFLLRGFHSGFRPAVGRCRGRDYITYFAWTFPLLHQLLTLAGYEDVTLHEVREPKPKRRIEHVLALPSWWYCRRQARRAPDAAQARFWLQAGSAQSLHGRWLVVSGRRPAAQTEPQAVSAMPL</sequence>
<keyword evidence="1" id="KW-0489">Methyltransferase</keyword>
<dbReference type="PATRIC" id="fig|123899.6.peg.3493"/>
<evidence type="ECO:0000313" key="2">
    <source>
        <dbReference type="Proteomes" id="UP000076825"/>
    </source>
</evidence>
<dbReference type="STRING" id="123899.SAMEA3906487_03492"/>
<dbReference type="Proteomes" id="UP000076825">
    <property type="component" value="Chromosome 1"/>
</dbReference>
<dbReference type="KEGG" id="btrm:SAMEA390648703492"/>
<dbReference type="GO" id="GO:0032259">
    <property type="term" value="P:methylation"/>
    <property type="evidence" value="ECO:0007669"/>
    <property type="project" value="UniProtKB-KW"/>
</dbReference>
<gene>
    <name evidence="1" type="ORF">SAMEA3906487_03492</name>
</gene>
<proteinExistence type="predicted"/>
<dbReference type="EMBL" id="LT546645">
    <property type="protein sequence ID" value="SAI73009.1"/>
    <property type="molecule type" value="Genomic_DNA"/>
</dbReference>
<dbReference type="Pfam" id="PF13489">
    <property type="entry name" value="Methyltransf_23"/>
    <property type="match status" value="1"/>
</dbReference>
<dbReference type="InterPro" id="IPR029063">
    <property type="entry name" value="SAM-dependent_MTases_sf"/>
</dbReference>
<dbReference type="eggNOG" id="COG2226">
    <property type="taxonomic scope" value="Bacteria"/>
</dbReference>
<dbReference type="OrthoDB" id="9816564at2"/>
<dbReference type="SUPFAM" id="SSF53335">
    <property type="entry name" value="S-adenosyl-L-methionine-dependent methyltransferases"/>
    <property type="match status" value="1"/>
</dbReference>
<accession>A0A157R4C7</accession>
<keyword evidence="2" id="KW-1185">Reference proteome</keyword>
<reference evidence="1 2" key="1">
    <citation type="submission" date="2016-04" db="EMBL/GenBank/DDBJ databases">
        <authorList>
            <consortium name="Pathogen Informatics"/>
        </authorList>
    </citation>
    <scope>NUCLEOTIDE SEQUENCE [LARGE SCALE GENOMIC DNA]</scope>
    <source>
        <strain evidence="1 2">H044680328</strain>
    </source>
</reference>
<organism evidence="1 2">
    <name type="scientific">Bordetella trematum</name>
    <dbReference type="NCBI Taxonomy" id="123899"/>
    <lineage>
        <taxon>Bacteria</taxon>
        <taxon>Pseudomonadati</taxon>
        <taxon>Pseudomonadota</taxon>
        <taxon>Betaproteobacteria</taxon>
        <taxon>Burkholderiales</taxon>
        <taxon>Alcaligenaceae</taxon>
        <taxon>Bordetella</taxon>
    </lineage>
</organism>
<dbReference type="GeneID" id="56589273"/>
<name>A0A157R4C7_9BORD</name>